<name>A0A9X0UG13_9PROT</name>
<accession>A0A9X0UG13</accession>
<protein>
    <submittedName>
        <fullName evidence="1">BrnT family toxin</fullName>
    </submittedName>
</protein>
<dbReference type="Gene3D" id="3.10.450.530">
    <property type="entry name" value="Ribonuclease toxin, BrnT, of type II toxin-antitoxin system"/>
    <property type="match status" value="1"/>
</dbReference>
<dbReference type="Proteomes" id="UP000600101">
    <property type="component" value="Unassembled WGS sequence"/>
</dbReference>
<reference evidence="1" key="1">
    <citation type="submission" date="2020-08" db="EMBL/GenBank/DDBJ databases">
        <authorList>
            <person name="Hu Y."/>
            <person name="Nguyen S.V."/>
            <person name="Li F."/>
            <person name="Fanning S."/>
        </authorList>
    </citation>
    <scope>NUCLEOTIDE SEQUENCE</scope>
    <source>
        <strain evidence="1">SYSU D8009</strain>
    </source>
</reference>
<evidence type="ECO:0000313" key="2">
    <source>
        <dbReference type="Proteomes" id="UP000600101"/>
    </source>
</evidence>
<evidence type="ECO:0000313" key="1">
    <source>
        <dbReference type="EMBL" id="MBC4018551.1"/>
    </source>
</evidence>
<dbReference type="EMBL" id="JACOMF010000062">
    <property type="protein sequence ID" value="MBC4018551.1"/>
    <property type="molecule type" value="Genomic_DNA"/>
</dbReference>
<proteinExistence type="predicted"/>
<comment type="caution">
    <text evidence="1">The sequence shown here is derived from an EMBL/GenBank/DDBJ whole genome shotgun (WGS) entry which is preliminary data.</text>
</comment>
<organism evidence="1 2">
    <name type="scientific">Siccirubricoccus deserti</name>
    <dbReference type="NCBI Taxonomy" id="2013562"/>
    <lineage>
        <taxon>Bacteria</taxon>
        <taxon>Pseudomonadati</taxon>
        <taxon>Pseudomonadota</taxon>
        <taxon>Alphaproteobacteria</taxon>
        <taxon>Acetobacterales</taxon>
        <taxon>Roseomonadaceae</taxon>
        <taxon>Siccirubricoccus</taxon>
    </lineage>
</organism>
<dbReference type="InterPro" id="IPR007460">
    <property type="entry name" value="BrnT_toxin"/>
</dbReference>
<keyword evidence="2" id="KW-1185">Reference proteome</keyword>
<dbReference type="InterPro" id="IPR038573">
    <property type="entry name" value="BrnT_sf"/>
</dbReference>
<sequence>MVTEWDEEKRAANIAKHAVDFAAAEDFDWSVALVLADTRRNYGEVRLVAIGPVGDLLHVLVFTIRRTHLRIISLRRASTKEAKQYGAQV</sequence>
<dbReference type="AlphaFoldDB" id="A0A9X0UG13"/>
<gene>
    <name evidence="1" type="ORF">H7965_25100</name>
</gene>
<dbReference type="RefSeq" id="WP_186773301.1">
    <property type="nucleotide sequence ID" value="NZ_JACOMF010000062.1"/>
</dbReference>
<dbReference type="Pfam" id="PF04365">
    <property type="entry name" value="BrnT_toxin"/>
    <property type="match status" value="1"/>
</dbReference>